<dbReference type="InterPro" id="IPR019108">
    <property type="entry name" value="Caa3_assmbl_CtaG-rel"/>
</dbReference>
<keyword evidence="5 6" id="KW-0472">Membrane</keyword>
<evidence type="ECO:0000256" key="4">
    <source>
        <dbReference type="ARBA" id="ARBA00022989"/>
    </source>
</evidence>
<reference evidence="7" key="1">
    <citation type="journal article" date="2014" name="Int. J. Syst. Evol. Microbiol.">
        <title>Complete genome sequence of Corynebacterium casei LMG S-19264T (=DSM 44701T), isolated from a smear-ripened cheese.</title>
        <authorList>
            <consortium name="US DOE Joint Genome Institute (JGI-PGF)"/>
            <person name="Walter F."/>
            <person name="Albersmeier A."/>
            <person name="Kalinowski J."/>
            <person name="Ruckert C."/>
        </authorList>
    </citation>
    <scope>NUCLEOTIDE SEQUENCE</scope>
    <source>
        <strain evidence="7">CGMCC 1.15320</strain>
    </source>
</reference>
<evidence type="ECO:0000313" key="8">
    <source>
        <dbReference type="Proteomes" id="UP000636264"/>
    </source>
</evidence>
<proteinExistence type="predicted"/>
<dbReference type="Proteomes" id="UP000636264">
    <property type="component" value="Unassembled WGS sequence"/>
</dbReference>
<comment type="caution">
    <text evidence="7">The sequence shown here is derived from an EMBL/GenBank/DDBJ whole genome shotgun (WGS) entry which is preliminary data.</text>
</comment>
<name>A0A916RZN6_9HYPH</name>
<dbReference type="EMBL" id="BMIF01000014">
    <property type="protein sequence ID" value="GGA78212.1"/>
    <property type="molecule type" value="Genomic_DNA"/>
</dbReference>
<gene>
    <name evidence="7" type="ORF">GCM10011385_35420</name>
</gene>
<sequence>MNDVYCGPAPEPGNLFQSWNLDLPALVLAAGLAVAFFVLRPSSNRTAFGGGIMLLLLLFMSPLCALTAALFSARAVHHVLLVAAVAPLLALAFPSRSRLVSTGTIAGIHAVIFWFWHAPPIYDVAVSNPWAYWTMQLTLLGSAVWLWQRVFDPAEKAGSVLMALLGTTIQMGLLGALLTFAPNALYDIHFLTTLPFGLTPLQDQQLAGLIMWVPAALPYLAAALWRAWPLLADTVRGAS</sequence>
<evidence type="ECO:0000256" key="6">
    <source>
        <dbReference type="SAM" id="Phobius"/>
    </source>
</evidence>
<evidence type="ECO:0000256" key="3">
    <source>
        <dbReference type="ARBA" id="ARBA00022692"/>
    </source>
</evidence>
<feature type="transmembrane region" description="Helical" evidence="6">
    <location>
        <begin position="130"/>
        <end position="148"/>
    </location>
</feature>
<accession>A0A916RZN6</accession>
<keyword evidence="2" id="KW-1003">Cell membrane</keyword>
<evidence type="ECO:0000256" key="2">
    <source>
        <dbReference type="ARBA" id="ARBA00022475"/>
    </source>
</evidence>
<feature type="transmembrane region" description="Helical" evidence="6">
    <location>
        <begin position="206"/>
        <end position="228"/>
    </location>
</feature>
<dbReference type="Pfam" id="PF09678">
    <property type="entry name" value="Caa3_CtaG"/>
    <property type="match status" value="2"/>
</dbReference>
<evidence type="ECO:0000256" key="5">
    <source>
        <dbReference type="ARBA" id="ARBA00023136"/>
    </source>
</evidence>
<organism evidence="7 8">
    <name type="scientific">Nitratireductor aestuarii</name>
    <dbReference type="NCBI Taxonomy" id="1735103"/>
    <lineage>
        <taxon>Bacteria</taxon>
        <taxon>Pseudomonadati</taxon>
        <taxon>Pseudomonadota</taxon>
        <taxon>Alphaproteobacteria</taxon>
        <taxon>Hyphomicrobiales</taxon>
        <taxon>Phyllobacteriaceae</taxon>
        <taxon>Nitratireductor</taxon>
    </lineage>
</organism>
<feature type="transmembrane region" description="Helical" evidence="6">
    <location>
        <begin position="75"/>
        <end position="92"/>
    </location>
</feature>
<dbReference type="AlphaFoldDB" id="A0A916RZN6"/>
<protein>
    <recommendedName>
        <fullName evidence="9">Cytochrome c oxidase assembly protein</fullName>
    </recommendedName>
</protein>
<evidence type="ECO:0000256" key="1">
    <source>
        <dbReference type="ARBA" id="ARBA00004651"/>
    </source>
</evidence>
<evidence type="ECO:0000313" key="7">
    <source>
        <dbReference type="EMBL" id="GGA78212.1"/>
    </source>
</evidence>
<evidence type="ECO:0008006" key="9">
    <source>
        <dbReference type="Google" id="ProtNLM"/>
    </source>
</evidence>
<reference evidence="7" key="2">
    <citation type="submission" date="2020-09" db="EMBL/GenBank/DDBJ databases">
        <authorList>
            <person name="Sun Q."/>
            <person name="Zhou Y."/>
        </authorList>
    </citation>
    <scope>NUCLEOTIDE SEQUENCE</scope>
    <source>
        <strain evidence="7">CGMCC 1.15320</strain>
    </source>
</reference>
<keyword evidence="4 6" id="KW-1133">Transmembrane helix</keyword>
<comment type="subcellular location">
    <subcellularLocation>
        <location evidence="1">Cell membrane</location>
        <topology evidence="1">Multi-pass membrane protein</topology>
    </subcellularLocation>
</comment>
<keyword evidence="3 6" id="KW-0812">Transmembrane</keyword>
<feature type="transmembrane region" description="Helical" evidence="6">
    <location>
        <begin position="46"/>
        <end position="69"/>
    </location>
</feature>
<feature type="transmembrane region" description="Helical" evidence="6">
    <location>
        <begin position="160"/>
        <end position="186"/>
    </location>
</feature>
<dbReference type="RefSeq" id="WP_188722441.1">
    <property type="nucleotide sequence ID" value="NZ_BMIF01000014.1"/>
</dbReference>
<feature type="transmembrane region" description="Helical" evidence="6">
    <location>
        <begin position="21"/>
        <end position="39"/>
    </location>
</feature>
<keyword evidence="8" id="KW-1185">Reference proteome</keyword>
<feature type="transmembrane region" description="Helical" evidence="6">
    <location>
        <begin position="99"/>
        <end position="118"/>
    </location>
</feature>
<dbReference type="GO" id="GO:0005886">
    <property type="term" value="C:plasma membrane"/>
    <property type="evidence" value="ECO:0007669"/>
    <property type="project" value="UniProtKB-SubCell"/>
</dbReference>